<dbReference type="InterPro" id="IPR005135">
    <property type="entry name" value="Endo/exonuclease/phosphatase"/>
</dbReference>
<dbReference type="Gene3D" id="2.30.42.10">
    <property type="match status" value="4"/>
</dbReference>
<dbReference type="InterPro" id="IPR001478">
    <property type="entry name" value="PDZ"/>
</dbReference>
<feature type="compositionally biased region" description="Low complexity" evidence="2">
    <location>
        <begin position="990"/>
        <end position="1003"/>
    </location>
</feature>
<feature type="region of interest" description="Disordered" evidence="2">
    <location>
        <begin position="795"/>
        <end position="855"/>
    </location>
</feature>
<organism evidence="4 5">
    <name type="scientific">Plakobranchus ocellatus</name>
    <dbReference type="NCBI Taxonomy" id="259542"/>
    <lineage>
        <taxon>Eukaryota</taxon>
        <taxon>Metazoa</taxon>
        <taxon>Spiralia</taxon>
        <taxon>Lophotrochozoa</taxon>
        <taxon>Mollusca</taxon>
        <taxon>Gastropoda</taxon>
        <taxon>Heterobranchia</taxon>
        <taxon>Euthyneura</taxon>
        <taxon>Panpulmonata</taxon>
        <taxon>Sacoglossa</taxon>
        <taxon>Placobranchoidea</taxon>
        <taxon>Plakobranchidae</taxon>
        <taxon>Plakobranchus</taxon>
    </lineage>
</organism>
<keyword evidence="1" id="KW-0175">Coiled coil</keyword>
<dbReference type="Gene3D" id="3.60.10.10">
    <property type="entry name" value="Endonuclease/exonuclease/phosphatase"/>
    <property type="match status" value="1"/>
</dbReference>
<feature type="domain" description="PDZ" evidence="3">
    <location>
        <begin position="430"/>
        <end position="516"/>
    </location>
</feature>
<feature type="region of interest" description="Disordered" evidence="2">
    <location>
        <begin position="1494"/>
        <end position="1548"/>
    </location>
</feature>
<feature type="compositionally biased region" description="Low complexity" evidence="2">
    <location>
        <begin position="947"/>
        <end position="972"/>
    </location>
</feature>
<feature type="region of interest" description="Disordered" evidence="2">
    <location>
        <begin position="313"/>
        <end position="333"/>
    </location>
</feature>
<feature type="domain" description="PDZ" evidence="3">
    <location>
        <begin position="1413"/>
        <end position="1492"/>
    </location>
</feature>
<feature type="region of interest" description="Disordered" evidence="2">
    <location>
        <begin position="1"/>
        <end position="35"/>
    </location>
</feature>
<feature type="compositionally biased region" description="Polar residues" evidence="2">
    <location>
        <begin position="817"/>
        <end position="837"/>
    </location>
</feature>
<dbReference type="InterPro" id="IPR036691">
    <property type="entry name" value="Endo/exonu/phosph_ase_sf"/>
</dbReference>
<feature type="region of interest" description="Disordered" evidence="2">
    <location>
        <begin position="945"/>
        <end position="1021"/>
    </location>
</feature>
<protein>
    <submittedName>
        <fullName evidence="4">Disks large-like protein 5</fullName>
    </submittedName>
</protein>
<dbReference type="InterPro" id="IPR036034">
    <property type="entry name" value="PDZ_sf"/>
</dbReference>
<feature type="compositionally biased region" description="Low complexity" evidence="2">
    <location>
        <begin position="1"/>
        <end position="32"/>
    </location>
</feature>
<dbReference type="GO" id="GO:0005886">
    <property type="term" value="C:plasma membrane"/>
    <property type="evidence" value="ECO:0007669"/>
    <property type="project" value="TreeGrafter"/>
</dbReference>
<feature type="region of interest" description="Disordered" evidence="2">
    <location>
        <begin position="1084"/>
        <end position="1112"/>
    </location>
</feature>
<feature type="region of interest" description="Disordered" evidence="2">
    <location>
        <begin position="726"/>
        <end position="757"/>
    </location>
</feature>
<feature type="compositionally biased region" description="Polar residues" evidence="2">
    <location>
        <begin position="680"/>
        <end position="691"/>
    </location>
</feature>
<feature type="coiled-coil region" evidence="1">
    <location>
        <begin position="1998"/>
        <end position="2032"/>
    </location>
</feature>
<dbReference type="CDD" id="cd06767">
    <property type="entry name" value="PDZ3_DLG5-like"/>
    <property type="match status" value="1"/>
</dbReference>
<feature type="compositionally biased region" description="Basic residues" evidence="2">
    <location>
        <begin position="1751"/>
        <end position="1761"/>
    </location>
</feature>
<dbReference type="Proteomes" id="UP000735302">
    <property type="component" value="Unassembled WGS sequence"/>
</dbReference>
<dbReference type="Pfam" id="PF00595">
    <property type="entry name" value="PDZ"/>
    <property type="match status" value="3"/>
</dbReference>
<feature type="compositionally biased region" description="Low complexity" evidence="2">
    <location>
        <begin position="1151"/>
        <end position="1193"/>
    </location>
</feature>
<feature type="region of interest" description="Disordered" evidence="2">
    <location>
        <begin position="605"/>
        <end position="628"/>
    </location>
</feature>
<dbReference type="PANTHER" id="PTHR46360:SF1">
    <property type="entry name" value="DISKS LARGE HOMOLOG 5"/>
    <property type="match status" value="1"/>
</dbReference>
<feature type="region of interest" description="Disordered" evidence="2">
    <location>
        <begin position="1270"/>
        <end position="1299"/>
    </location>
</feature>
<sequence>ISSGGNSNDNNSSSASPSSSISGNPNNGSTSPQEQLYASLLDNHEALRADHEILREKYQGLFASHTAALSRLDQLGEEAASSQAALDDLRGKAELLSQERNGFKQQCTDAIRKWNQTLIDHGQMKEKLNMVINQRDTLSREFNQNFARHAELKKNYEALRAEKDAAVKEYALVMSERDTVHKEIEQLQDKLTSLSKHAESLATEKADLENQLEISRRDMATVLSERDKYRREWSDISGINQGLKHERLEFKMRMEQQRDMARQERNEALGQMEQIIKDTYEKTQKEKAEEIDSVVKESENLKKQIEKLKLDLENSEQEAENANKNRDKAFSERDKIVQERESIRTLCDNLRRDRDRAVSDLAQALRDSDEFKRQKNEAVKELKEIKSRYEAIVEKDSRRNQLHYIGHNHSRDSAIDADLQDLGSEAIEVQVELENLSSGQLGFEVVGGKDDPQFPNDPSLFVSHVTKGSAAEGKLRVNDMILKINSLEALNVEKMVAMQAIWTSPRLVNMVVRRRKFNAARVWQPVQIVLSTQKDQGIKVEQGLFISRICPGSVVAKLGMLPCVGDRIININNIPADSLSPRDAMRVMESSSDSLVLDLWRQTSPLSSAGSSPTPTSTGVSSPLLHDGGGGASASVCGSMIMSKSDTMVDHRSTSSTSWGAAGSGGADSGDCSGEGGSKNLRSSGSQTDSLDSPGPSPRKDHGHQIACQDSKVKHSMPMLDKAKVTVEKIFSRSRHKSQEEKSKEKDGMEGSQNKQQQHIKVVEDCGTQVNLSHTENVIAEFPNNPAAVYAQTSVLNGAGGNDRSSKSSRKRDMEVDSNSGTWPKTRSQHALSTSGPPTVIAPPGHKTLKPRPSIRDVVYGENTPPYDRSGVIHHSAQNSDSSVKYASDYSAAPSASSAFSPTTSSYSLAVTSSAQLSSPPISSTVTSPSSSSIQHVYSTSLAFTRPSSVTSTSSVPPLSLPPSSSASKSQSHFTVGIMHGPGSTPPYPLGQQSQPHSLQQHHGSSHHPHTVVGPNRAKHGPGMQLYGTIPGRKNLPSGALRGSLVPSHQTLYHPPASTPHSHIMPQDFRFSEPASAIHPHKVSARVTPMKSQQRPTSTPHKPDGWQAPSSLWPSSRHVAITESSLLGHTPPPHTTSAIVSINGTTLSRLSGPSPTSSSQPSSSSSYYMSMGSASPSSLASPPSHPHGLSSPPAYGARPASMEVSATVPSAIKVTDYASEIHERQQRLASPVGYVGRPPLHQPFHSITSSGSQPPVLSSPPGTFPVITSSETDHDPRPFSFHGAPPTNRYSSPSPSQKSYSTLECCTPTISEELYVGRYSRTSPHARPAFIDEDIMRHQIPFTAKRDNFERIRIPSTTSVNTKSGSVEIVSDRSSPGSPLFHLDTRNSLNPKSSPHSDEYIYRKTPSVHETRDILFEKSSKPVGFQIQGGPSGGIFVSSVNDNSLAAQAGLVIGDQLLEVCGINMRNANYEHAVTVLRQCDDNLTMKVQYNPEKYTDHGDVSSSTSINSSSLTASQTTSPSHSTQPTASEASTPKYQGRGFSHGSIDSCTDKRRFMTLKKSNPNMIGPGFSFIGGNAVGIFVHEVYSDCFVGGTHSLQRGDHILEFNSVDFRKVTAEKAMVELNRPCASMQLCVFYDFAKYNKFRKMPCDSFYIRANFDRPVDGGDGSELAFLRDNILYVEDSLYQGQLGSWFAWLLDSQGNKVRSGVVPSRIRLEDELVLRRTHSESWSLHEVDDLKGSSRRSSASARRSFFRRKRHHRNSSKDSQEFGTSFSDASLNSDSVPILDDLDKFYNDLDIAKNQCKSQDPLIIMGDFNAKVGTEKVDDIVGKHGLVIRNERGEKLIEWCQKNNIIVGNTWFQQPPRRKWTWKSPGDETRNQIDYMMISKRYRNALLLAKTYPSADCYSDHVPVVGQFKLKLKKNSKPFTNIKFDLAILKTNQTIREKYQISVQNKFEALGDAEEVEQQWENFKSAIMEAATEVIPKVKREAKKKWMTEGILNLMEEKRCAKGNKEKYEQIHKKVQEKCNMSKENWINEKCKEIEQQRKHAPQTLYRNIEEITGKRTFLSTGCIKAMNGDIIIDKKKILQRWAEYIRELFKDDRKDHSIMKNNFAGPPIMKEEVESAIKKMKHGKATGPDNISVELIEALEDFGI</sequence>
<feature type="compositionally biased region" description="Polar residues" evidence="2">
    <location>
        <begin position="1090"/>
        <end position="1100"/>
    </location>
</feature>
<feature type="domain" description="PDZ" evidence="3">
    <location>
        <begin position="1555"/>
        <end position="1638"/>
    </location>
</feature>
<feature type="compositionally biased region" description="Low complexity" evidence="2">
    <location>
        <begin position="1290"/>
        <end position="1299"/>
    </location>
</feature>
<dbReference type="GO" id="GO:0035331">
    <property type="term" value="P:negative regulation of hippo signaling"/>
    <property type="evidence" value="ECO:0007669"/>
    <property type="project" value="TreeGrafter"/>
</dbReference>
<dbReference type="Gene3D" id="2.30.30.40">
    <property type="entry name" value="SH3 Domains"/>
    <property type="match status" value="1"/>
</dbReference>
<dbReference type="SUPFAM" id="SSF56219">
    <property type="entry name" value="DNase I-like"/>
    <property type="match status" value="1"/>
</dbReference>
<reference evidence="4 5" key="1">
    <citation type="journal article" date="2021" name="Elife">
        <title>Chloroplast acquisition without the gene transfer in kleptoplastic sea slugs, Plakobranchus ocellatus.</title>
        <authorList>
            <person name="Maeda T."/>
            <person name="Takahashi S."/>
            <person name="Yoshida T."/>
            <person name="Shimamura S."/>
            <person name="Takaki Y."/>
            <person name="Nagai Y."/>
            <person name="Toyoda A."/>
            <person name="Suzuki Y."/>
            <person name="Arimoto A."/>
            <person name="Ishii H."/>
            <person name="Satoh N."/>
            <person name="Nishiyama T."/>
            <person name="Hasebe M."/>
            <person name="Maruyama T."/>
            <person name="Minagawa J."/>
            <person name="Obokata J."/>
            <person name="Shigenobu S."/>
        </authorList>
    </citation>
    <scope>NUCLEOTIDE SEQUENCE [LARGE SCALE GENOMIC DNA]</scope>
</reference>
<proteinExistence type="predicted"/>
<keyword evidence="5" id="KW-1185">Reference proteome</keyword>
<feature type="coiled-coil region" evidence="1">
    <location>
        <begin position="37"/>
        <end position="106"/>
    </location>
</feature>
<feature type="compositionally biased region" description="Basic and acidic residues" evidence="2">
    <location>
        <begin position="726"/>
        <end position="749"/>
    </location>
</feature>
<dbReference type="SMART" id="SM00228">
    <property type="entry name" value="PDZ"/>
    <property type="match status" value="4"/>
</dbReference>
<dbReference type="InterPro" id="IPR053004">
    <property type="entry name" value="MAGUK_Signaling_Regulators"/>
</dbReference>
<feature type="compositionally biased region" description="Gly residues" evidence="2">
    <location>
        <begin position="662"/>
        <end position="677"/>
    </location>
</feature>
<dbReference type="EMBL" id="BLXT01004163">
    <property type="protein sequence ID" value="GFO10361.1"/>
    <property type="molecule type" value="Genomic_DNA"/>
</dbReference>
<dbReference type="Pfam" id="PF14529">
    <property type="entry name" value="Exo_endo_phos_2"/>
    <property type="match status" value="1"/>
</dbReference>
<evidence type="ECO:0000313" key="5">
    <source>
        <dbReference type="Proteomes" id="UP000735302"/>
    </source>
</evidence>
<feature type="compositionally biased region" description="Low complexity" evidence="2">
    <location>
        <begin position="1502"/>
        <end position="1529"/>
    </location>
</feature>
<feature type="compositionally biased region" description="Low complexity" evidence="2">
    <location>
        <begin position="605"/>
        <end position="625"/>
    </location>
</feature>
<dbReference type="GO" id="GO:0003824">
    <property type="term" value="F:catalytic activity"/>
    <property type="evidence" value="ECO:0007669"/>
    <property type="project" value="InterPro"/>
</dbReference>
<gene>
    <name evidence="4" type="ORF">PoB_003686600</name>
</gene>
<feature type="region of interest" description="Disordered" evidence="2">
    <location>
        <begin position="1146"/>
        <end position="1201"/>
    </location>
</feature>
<feature type="region of interest" description="Disordered" evidence="2">
    <location>
        <begin position="1747"/>
        <end position="1771"/>
    </location>
</feature>
<dbReference type="PANTHER" id="PTHR46360">
    <property type="entry name" value="DISKS LARGE HOMOLOG 5"/>
    <property type="match status" value="1"/>
</dbReference>
<dbReference type="PROSITE" id="PS50106">
    <property type="entry name" value="PDZ"/>
    <property type="match status" value="4"/>
</dbReference>
<accession>A0AAV4AGP8</accession>
<comment type="caution">
    <text evidence="4">The sequence shown here is derived from an EMBL/GenBank/DDBJ whole genome shotgun (WGS) entry which is preliminary data.</text>
</comment>
<feature type="compositionally biased region" description="Basic and acidic residues" evidence="2">
    <location>
        <begin position="321"/>
        <end position="333"/>
    </location>
</feature>
<evidence type="ECO:0000256" key="2">
    <source>
        <dbReference type="SAM" id="MobiDB-lite"/>
    </source>
</evidence>
<name>A0AAV4AGP8_9GAST</name>
<feature type="coiled-coil region" evidence="1">
    <location>
        <begin position="149"/>
        <end position="225"/>
    </location>
</feature>
<evidence type="ECO:0000256" key="1">
    <source>
        <dbReference type="SAM" id="Coils"/>
    </source>
</evidence>
<feature type="non-terminal residue" evidence="4">
    <location>
        <position position="1"/>
    </location>
</feature>
<evidence type="ECO:0000259" key="3">
    <source>
        <dbReference type="PROSITE" id="PS50106"/>
    </source>
</evidence>
<evidence type="ECO:0000313" key="4">
    <source>
        <dbReference type="EMBL" id="GFO10361.1"/>
    </source>
</evidence>
<feature type="region of interest" description="Disordered" evidence="2">
    <location>
        <begin position="647"/>
        <end position="704"/>
    </location>
</feature>
<feature type="domain" description="PDZ" evidence="3">
    <location>
        <begin position="525"/>
        <end position="603"/>
    </location>
</feature>
<dbReference type="SUPFAM" id="SSF50156">
    <property type="entry name" value="PDZ domain-like"/>
    <property type="match status" value="4"/>
</dbReference>